<dbReference type="InterPro" id="IPR051207">
    <property type="entry name" value="ComplexI_NDUFA9_subunit"/>
</dbReference>
<dbReference type="SUPFAM" id="SSF51735">
    <property type="entry name" value="NAD(P)-binding Rossmann-fold domains"/>
    <property type="match status" value="1"/>
</dbReference>
<sequence>MFDSSKVLVAGSTGYLGRHILKKMLDKKMSFCALARNDKKLRSLGLSESQIIQAQVTNREELSEVCDGIDVVISSLGITRQKDGFSYEGVDYQGNLNLLEEAKRAGVKKFIYISAFNAQNYPDVRLLKAKERFAVQLLNTRELSPCVIRPNGFFSDIAEIFKMAKAGRVYTFGTGKIQINPIHGEDLAEFCLDSISSNETERSIGGPKVYSLDDIANIAFQSLNKPAKITHIPDNLRVLSLGIAKRLPEKWGGPAEFFLTMLGGDAIAPSYGKCCLEQYFDELAKS</sequence>
<dbReference type="RefSeq" id="WP_237360452.1">
    <property type="nucleotide sequence ID" value="NZ_CAKLDM010000001.1"/>
</dbReference>
<accession>A0ABM9A123</accession>
<keyword evidence="3" id="KW-1185">Reference proteome</keyword>
<evidence type="ECO:0000259" key="1">
    <source>
        <dbReference type="Pfam" id="PF13460"/>
    </source>
</evidence>
<protein>
    <recommendedName>
        <fullName evidence="1">NAD(P)-binding domain-containing protein</fullName>
    </recommendedName>
</protein>
<feature type="domain" description="NAD(P)-binding" evidence="1">
    <location>
        <begin position="11"/>
        <end position="196"/>
    </location>
</feature>
<comment type="caution">
    <text evidence="2">The sequence shown here is derived from an EMBL/GenBank/DDBJ whole genome shotgun (WGS) entry which is preliminary data.</text>
</comment>
<gene>
    <name evidence="2" type="ORF">VMF7928_01088</name>
</gene>
<dbReference type="Proteomes" id="UP000838748">
    <property type="component" value="Unassembled WGS sequence"/>
</dbReference>
<dbReference type="CDD" id="cd05243">
    <property type="entry name" value="SDR_a5"/>
    <property type="match status" value="1"/>
</dbReference>
<dbReference type="InterPro" id="IPR016040">
    <property type="entry name" value="NAD(P)-bd_dom"/>
</dbReference>
<dbReference type="InterPro" id="IPR036291">
    <property type="entry name" value="NAD(P)-bd_dom_sf"/>
</dbReference>
<evidence type="ECO:0000313" key="3">
    <source>
        <dbReference type="Proteomes" id="UP000838748"/>
    </source>
</evidence>
<dbReference type="PANTHER" id="PTHR12126">
    <property type="entry name" value="NADH-UBIQUINONE OXIDOREDUCTASE 39 KDA SUBUNIT-RELATED"/>
    <property type="match status" value="1"/>
</dbReference>
<dbReference type="Gene3D" id="3.40.50.720">
    <property type="entry name" value="NAD(P)-binding Rossmann-like Domain"/>
    <property type="match status" value="1"/>
</dbReference>
<name>A0ABM9A123_9VIBR</name>
<evidence type="ECO:0000313" key="2">
    <source>
        <dbReference type="EMBL" id="CAH0537395.1"/>
    </source>
</evidence>
<proteinExistence type="predicted"/>
<dbReference type="Pfam" id="PF13460">
    <property type="entry name" value="NAD_binding_10"/>
    <property type="match status" value="1"/>
</dbReference>
<organism evidence="2 3">
    <name type="scientific">Vibrio marisflavi CECT 7928</name>
    <dbReference type="NCBI Taxonomy" id="634439"/>
    <lineage>
        <taxon>Bacteria</taxon>
        <taxon>Pseudomonadati</taxon>
        <taxon>Pseudomonadota</taxon>
        <taxon>Gammaproteobacteria</taxon>
        <taxon>Vibrionales</taxon>
        <taxon>Vibrionaceae</taxon>
        <taxon>Vibrio</taxon>
    </lineage>
</organism>
<dbReference type="EMBL" id="CAKLDM010000001">
    <property type="protein sequence ID" value="CAH0537395.1"/>
    <property type="molecule type" value="Genomic_DNA"/>
</dbReference>
<reference evidence="2" key="1">
    <citation type="submission" date="2021-11" db="EMBL/GenBank/DDBJ databases">
        <authorList>
            <person name="Rodrigo-Torres L."/>
            <person name="Arahal R. D."/>
            <person name="Lucena T."/>
        </authorList>
    </citation>
    <scope>NUCLEOTIDE SEQUENCE</scope>
    <source>
        <strain evidence="2">CECT 7928</strain>
    </source>
</reference>
<dbReference type="PANTHER" id="PTHR12126:SF11">
    <property type="entry name" value="NADH DEHYDROGENASE [UBIQUINONE] 1 ALPHA SUBCOMPLEX SUBUNIT 9, MITOCHONDRIAL"/>
    <property type="match status" value="1"/>
</dbReference>